<reference evidence="1 2" key="1">
    <citation type="submission" date="2024-08" db="EMBL/GenBank/DDBJ databases">
        <title>Insights into the chromosomal genome structure of Flemingia macrophylla.</title>
        <authorList>
            <person name="Ding Y."/>
            <person name="Zhao Y."/>
            <person name="Bi W."/>
            <person name="Wu M."/>
            <person name="Zhao G."/>
            <person name="Gong Y."/>
            <person name="Li W."/>
            <person name="Zhang P."/>
        </authorList>
    </citation>
    <scope>NUCLEOTIDE SEQUENCE [LARGE SCALE GENOMIC DNA]</scope>
    <source>
        <strain evidence="1">DYQJB</strain>
        <tissue evidence="1">Leaf</tissue>
    </source>
</reference>
<evidence type="ECO:0008006" key="3">
    <source>
        <dbReference type="Google" id="ProtNLM"/>
    </source>
</evidence>
<gene>
    <name evidence="1" type="ORF">Fmac_010488</name>
</gene>
<protein>
    <recommendedName>
        <fullName evidence="3">F-box domain-containing protein</fullName>
    </recommendedName>
</protein>
<dbReference type="EMBL" id="JBGMDY010000004">
    <property type="protein sequence ID" value="KAL2336042.1"/>
    <property type="molecule type" value="Genomic_DNA"/>
</dbReference>
<dbReference type="Proteomes" id="UP001603857">
    <property type="component" value="Unassembled WGS sequence"/>
</dbReference>
<dbReference type="InterPro" id="IPR036047">
    <property type="entry name" value="F-box-like_dom_sf"/>
</dbReference>
<dbReference type="Gene3D" id="1.20.1280.50">
    <property type="match status" value="1"/>
</dbReference>
<keyword evidence="2" id="KW-1185">Reference proteome</keyword>
<sequence>MAEEGGRVVVCSGTDLDEDVVIHYAGFLSLPDVCNLAMTSSALKHLAYSDSIWQHFFRRDLVGVVVARGVEDGGGDGRLEKDSARNLVEINGMVLVVYLPAPTVALRPPLALNARPIANFFHGCPDNAF</sequence>
<comment type="caution">
    <text evidence="1">The sequence shown here is derived from an EMBL/GenBank/DDBJ whole genome shotgun (WGS) entry which is preliminary data.</text>
</comment>
<organism evidence="1 2">
    <name type="scientific">Flemingia macrophylla</name>
    <dbReference type="NCBI Taxonomy" id="520843"/>
    <lineage>
        <taxon>Eukaryota</taxon>
        <taxon>Viridiplantae</taxon>
        <taxon>Streptophyta</taxon>
        <taxon>Embryophyta</taxon>
        <taxon>Tracheophyta</taxon>
        <taxon>Spermatophyta</taxon>
        <taxon>Magnoliopsida</taxon>
        <taxon>eudicotyledons</taxon>
        <taxon>Gunneridae</taxon>
        <taxon>Pentapetalae</taxon>
        <taxon>rosids</taxon>
        <taxon>fabids</taxon>
        <taxon>Fabales</taxon>
        <taxon>Fabaceae</taxon>
        <taxon>Papilionoideae</taxon>
        <taxon>50 kb inversion clade</taxon>
        <taxon>NPAAA clade</taxon>
        <taxon>indigoferoid/millettioid clade</taxon>
        <taxon>Phaseoleae</taxon>
        <taxon>Flemingia</taxon>
    </lineage>
</organism>
<name>A0ABD1MJR0_9FABA</name>
<dbReference type="SUPFAM" id="SSF81383">
    <property type="entry name" value="F-box domain"/>
    <property type="match status" value="1"/>
</dbReference>
<dbReference type="AlphaFoldDB" id="A0ABD1MJR0"/>
<evidence type="ECO:0000313" key="1">
    <source>
        <dbReference type="EMBL" id="KAL2336042.1"/>
    </source>
</evidence>
<accession>A0ABD1MJR0</accession>
<proteinExistence type="predicted"/>
<evidence type="ECO:0000313" key="2">
    <source>
        <dbReference type="Proteomes" id="UP001603857"/>
    </source>
</evidence>